<evidence type="ECO:0000256" key="1">
    <source>
        <dbReference type="SAM" id="MobiDB-lite"/>
    </source>
</evidence>
<feature type="region of interest" description="Disordered" evidence="1">
    <location>
        <begin position="1"/>
        <end position="35"/>
    </location>
</feature>
<evidence type="ECO:0000313" key="3">
    <source>
        <dbReference type="Proteomes" id="UP000234681"/>
    </source>
</evidence>
<name>A6JXL8_RAT</name>
<dbReference type="EMBL" id="CH474005">
    <property type="protein sequence ID" value="EDL96391.1"/>
    <property type="molecule type" value="Genomic_DNA"/>
</dbReference>
<accession>A6JXL8</accession>
<organism evidence="2 3">
    <name type="scientific">Rattus norvegicus</name>
    <name type="common">Rat</name>
    <dbReference type="NCBI Taxonomy" id="10116"/>
    <lineage>
        <taxon>Eukaryota</taxon>
        <taxon>Metazoa</taxon>
        <taxon>Chordata</taxon>
        <taxon>Craniata</taxon>
        <taxon>Vertebrata</taxon>
        <taxon>Euteleostomi</taxon>
        <taxon>Mammalia</taxon>
        <taxon>Eutheria</taxon>
        <taxon>Euarchontoglires</taxon>
        <taxon>Glires</taxon>
        <taxon>Rodentia</taxon>
        <taxon>Myomorpha</taxon>
        <taxon>Muroidea</taxon>
        <taxon>Muridae</taxon>
        <taxon>Murinae</taxon>
        <taxon>Rattus</taxon>
    </lineage>
</organism>
<dbReference type="Proteomes" id="UP000234681">
    <property type="component" value="Chromosome 3"/>
</dbReference>
<feature type="non-terminal residue" evidence="2">
    <location>
        <position position="35"/>
    </location>
</feature>
<evidence type="ECO:0000313" key="2">
    <source>
        <dbReference type="EMBL" id="EDL96391.1"/>
    </source>
</evidence>
<dbReference type="AlphaFoldDB" id="A6JXL8"/>
<protein>
    <submittedName>
        <fullName evidence="2">RCG32063</fullName>
    </submittedName>
</protein>
<gene>
    <name evidence="2" type="ORF">rCG_32063</name>
</gene>
<proteinExistence type="predicted"/>
<reference evidence="2 3" key="1">
    <citation type="submission" date="2005-09" db="EMBL/GenBank/DDBJ databases">
        <authorList>
            <person name="Mural R.J."/>
            <person name="Li P.W."/>
            <person name="Adams M.D."/>
            <person name="Amanatides P.G."/>
            <person name="Baden-Tillson H."/>
            <person name="Barnstead M."/>
            <person name="Chin S.H."/>
            <person name="Dew I."/>
            <person name="Evans C.A."/>
            <person name="Ferriera S."/>
            <person name="Flanigan M."/>
            <person name="Fosler C."/>
            <person name="Glodek A."/>
            <person name="Gu Z."/>
            <person name="Holt R.A."/>
            <person name="Jennings D."/>
            <person name="Kraft C.L."/>
            <person name="Lu F."/>
            <person name="Nguyen T."/>
            <person name="Nusskern D.R."/>
            <person name="Pfannkoch C.M."/>
            <person name="Sitter C."/>
            <person name="Sutton G.G."/>
            <person name="Venter J.C."/>
            <person name="Wang Z."/>
            <person name="Woodage T."/>
            <person name="Zheng X.H."/>
            <person name="Zhong F."/>
        </authorList>
    </citation>
    <scope>NUCLEOTIDE SEQUENCE [LARGE SCALE GENOMIC DNA]</scope>
    <source>
        <strain>BN</strain>
        <strain evidence="3">Sprague-Dawley</strain>
    </source>
</reference>
<sequence length="35" mass="4044">MWWKEVTHSTKLSSDFQTPGPMAHTRPTSTHNKMS</sequence>
<feature type="compositionally biased region" description="Polar residues" evidence="1">
    <location>
        <begin position="26"/>
        <end position="35"/>
    </location>
</feature>